<organism evidence="12 13">
    <name type="scientific">Bacteroides stercorirosoris</name>
    <dbReference type="NCBI Taxonomy" id="871324"/>
    <lineage>
        <taxon>Bacteria</taxon>
        <taxon>Pseudomonadati</taxon>
        <taxon>Bacteroidota</taxon>
        <taxon>Bacteroidia</taxon>
        <taxon>Bacteroidales</taxon>
        <taxon>Bacteroidaceae</taxon>
        <taxon>Bacteroides</taxon>
    </lineage>
</organism>
<evidence type="ECO:0000256" key="7">
    <source>
        <dbReference type="ARBA" id="ARBA00022801"/>
    </source>
</evidence>
<evidence type="ECO:0000256" key="8">
    <source>
        <dbReference type="ARBA" id="ARBA00023277"/>
    </source>
</evidence>
<sequence>MKLNRIILPLMVCALTWSSCDDQIMEWKESDGSVTASDIPLALKEKIANYDYIKTYAAQYTPNMTIGLGLGADLYINDAAYKAVADANFQMFTTGNAMKHSSVVKNNGDLDFTTIDAFLNAVPADIKIYGHNFLWHTQQRQTYLKSLIAPEVIIEVDDDDVCENIVGNYGFEGGNAEGWTGLWGKYTYAVEQPGHDSDYALHFTMTNETNVNYDCQLFWPTGVLEIGVTYAYSFWVKSDAGLEVQFIGQNASYGGIYKEKFTAPSEWIRCTGEFTYTESDTKDIERIGIQFGGTPGSNLWVDDFKFGKKIEDPDAHRTNLLVNGSFTEDIQNWSKWNGDDGCNTWNDSEGNKAKGCLQVVNAADNAGGEWKVQIHSDLLQPVTKGTKLYISYYIKMASGSGSARMSTSIESGSGDTNYQPNQVVASEWQRIEWEIEAGANITGINFDLGLKAGTYLIDDVIISTEPFEEVAVATMAARSNGGITYKFKTAEEKKTALLGAMEAWIKGMLEHPGMDRVTEWDVINEPIADNNQWRGIDGNFMSNGDDAPDTAPVEDPASGLSLNWASDHFYWGYYIGKEYAVKAFEYARKYAPADTKLYVNDYNLETNPSKLAALIDFVKYIEDNGQVVDGIGTQMHVQAASITRAQIDAMFQTMAATGKLVRVTELDVALGTSSPSAEQLETQANVYQMIFESYKENVPEAQQSGITIWTLSDNAAEHEYWLSGDTPNLFDANYGRKHAYKGVCDGIAGKDISEDFSGDDWKNAYETEEETPAE</sequence>
<dbReference type="PROSITE" id="PS51760">
    <property type="entry name" value="GH10_2"/>
    <property type="match status" value="1"/>
</dbReference>
<keyword evidence="13" id="KW-1185">Reference proteome</keyword>
<dbReference type="EC" id="3.2.1.8" evidence="3"/>
<dbReference type="eggNOG" id="COG3693">
    <property type="taxonomic scope" value="Bacteria"/>
</dbReference>
<reference evidence="13" key="1">
    <citation type="submission" date="2016-11" db="EMBL/GenBank/DDBJ databases">
        <authorList>
            <person name="Varghese N."/>
            <person name="Submissions S."/>
        </authorList>
    </citation>
    <scope>NUCLEOTIDE SEQUENCE [LARGE SCALE GENOMIC DNA]</scope>
    <source>
        <strain evidence="13">DSM 26884</strain>
    </source>
</reference>
<evidence type="ECO:0000256" key="6">
    <source>
        <dbReference type="ARBA" id="ARBA00022737"/>
    </source>
</evidence>
<dbReference type="PROSITE" id="PS51257">
    <property type="entry name" value="PROKAR_LIPOPROTEIN"/>
    <property type="match status" value="1"/>
</dbReference>
<dbReference type="SUPFAM" id="SSF51445">
    <property type="entry name" value="(Trans)glycosidases"/>
    <property type="match status" value="1"/>
</dbReference>
<proteinExistence type="inferred from homology"/>
<comment type="similarity">
    <text evidence="2">Belongs to the glycosyl hydrolase 10 (cellulase F) family.</text>
</comment>
<gene>
    <name evidence="12" type="ORF">SAMN05444350_12327</name>
</gene>
<evidence type="ECO:0000256" key="3">
    <source>
        <dbReference type="ARBA" id="ARBA00012590"/>
    </source>
</evidence>
<accession>A0A1M6II03</accession>
<dbReference type="InterPro" id="IPR017853">
    <property type="entry name" value="GH"/>
</dbReference>
<dbReference type="GO" id="GO:0045493">
    <property type="term" value="P:xylan catabolic process"/>
    <property type="evidence" value="ECO:0007669"/>
    <property type="project" value="UniProtKB-KW"/>
</dbReference>
<dbReference type="PANTHER" id="PTHR31490">
    <property type="entry name" value="GLYCOSYL HYDROLASE"/>
    <property type="match status" value="1"/>
</dbReference>
<evidence type="ECO:0000256" key="5">
    <source>
        <dbReference type="ARBA" id="ARBA00022729"/>
    </source>
</evidence>
<dbReference type="EMBL" id="FQZN01000023">
    <property type="protein sequence ID" value="SHJ34080.1"/>
    <property type="molecule type" value="Genomic_DNA"/>
</dbReference>
<dbReference type="Pfam" id="PF02018">
    <property type="entry name" value="CBM_4_9"/>
    <property type="match status" value="2"/>
</dbReference>
<dbReference type="Proteomes" id="UP000184192">
    <property type="component" value="Unassembled WGS sequence"/>
</dbReference>
<dbReference type="InterPro" id="IPR008979">
    <property type="entry name" value="Galactose-bd-like_sf"/>
</dbReference>
<dbReference type="Gene3D" id="2.60.120.260">
    <property type="entry name" value="Galactose-binding domain-like"/>
    <property type="match status" value="2"/>
</dbReference>
<evidence type="ECO:0000256" key="4">
    <source>
        <dbReference type="ARBA" id="ARBA00022651"/>
    </source>
</evidence>
<dbReference type="InterPro" id="IPR001000">
    <property type="entry name" value="GH10_dom"/>
</dbReference>
<keyword evidence="8" id="KW-0119">Carbohydrate metabolism</keyword>
<keyword evidence="6" id="KW-0677">Repeat</keyword>
<evidence type="ECO:0000256" key="9">
    <source>
        <dbReference type="ARBA" id="ARBA00023295"/>
    </source>
</evidence>
<keyword evidence="7" id="KW-0378">Hydrolase</keyword>
<dbReference type="PANTHER" id="PTHR31490:SF88">
    <property type="entry name" value="BETA-XYLANASE"/>
    <property type="match status" value="1"/>
</dbReference>
<keyword evidence="10" id="KW-0624">Polysaccharide degradation</keyword>
<evidence type="ECO:0000259" key="11">
    <source>
        <dbReference type="PROSITE" id="PS51760"/>
    </source>
</evidence>
<dbReference type="InterPro" id="IPR003305">
    <property type="entry name" value="CenC_carb-bd"/>
</dbReference>
<feature type="domain" description="GH10" evidence="11">
    <location>
        <begin position="438"/>
        <end position="746"/>
    </location>
</feature>
<dbReference type="SUPFAM" id="SSF49785">
    <property type="entry name" value="Galactose-binding domain-like"/>
    <property type="match status" value="2"/>
</dbReference>
<comment type="catalytic activity">
    <reaction evidence="1">
        <text>Endohydrolysis of (1-&gt;4)-beta-D-xylosidic linkages in xylans.</text>
        <dbReference type="EC" id="3.2.1.8"/>
    </reaction>
</comment>
<evidence type="ECO:0000256" key="1">
    <source>
        <dbReference type="ARBA" id="ARBA00000681"/>
    </source>
</evidence>
<evidence type="ECO:0000256" key="10">
    <source>
        <dbReference type="ARBA" id="ARBA00023326"/>
    </source>
</evidence>
<dbReference type="GO" id="GO:0031176">
    <property type="term" value="F:endo-1,4-beta-xylanase activity"/>
    <property type="evidence" value="ECO:0007669"/>
    <property type="project" value="UniProtKB-EC"/>
</dbReference>
<dbReference type="RefSeq" id="WP_025834842.1">
    <property type="nucleotide sequence ID" value="NZ_FQZN01000023.1"/>
</dbReference>
<keyword evidence="4" id="KW-0858">Xylan degradation</keyword>
<name>A0A1M6II03_9BACE</name>
<dbReference type="Pfam" id="PF00331">
    <property type="entry name" value="Glyco_hydro_10"/>
    <property type="match status" value="2"/>
</dbReference>
<evidence type="ECO:0000313" key="12">
    <source>
        <dbReference type="EMBL" id="SHJ34080.1"/>
    </source>
</evidence>
<dbReference type="GeneID" id="92713513"/>
<dbReference type="AlphaFoldDB" id="A0A1M6II03"/>
<keyword evidence="9" id="KW-0326">Glycosidase</keyword>
<dbReference type="InterPro" id="IPR044846">
    <property type="entry name" value="GH10"/>
</dbReference>
<dbReference type="SMART" id="SM00633">
    <property type="entry name" value="Glyco_10"/>
    <property type="match status" value="1"/>
</dbReference>
<evidence type="ECO:0000313" key="13">
    <source>
        <dbReference type="Proteomes" id="UP000184192"/>
    </source>
</evidence>
<dbReference type="Gene3D" id="3.20.20.80">
    <property type="entry name" value="Glycosidases"/>
    <property type="match status" value="2"/>
</dbReference>
<protein>
    <recommendedName>
        <fullName evidence="3">endo-1,4-beta-xylanase</fullName>
        <ecNumber evidence="3">3.2.1.8</ecNumber>
    </recommendedName>
</protein>
<evidence type="ECO:0000256" key="2">
    <source>
        <dbReference type="ARBA" id="ARBA00007495"/>
    </source>
</evidence>
<keyword evidence="5" id="KW-0732">Signal</keyword>